<dbReference type="Proteomes" id="UP001500227">
    <property type="component" value="Unassembled WGS sequence"/>
</dbReference>
<dbReference type="Gene3D" id="3.30.1330.10">
    <property type="entry name" value="PurM-like, N-terminal domain"/>
    <property type="match status" value="1"/>
</dbReference>
<organism evidence="5 6">
    <name type="scientific">Paenalcaligenes hermetiae</name>
    <dbReference type="NCBI Taxonomy" id="1157987"/>
    <lineage>
        <taxon>Bacteria</taxon>
        <taxon>Pseudomonadati</taxon>
        <taxon>Pseudomonadota</taxon>
        <taxon>Betaproteobacteria</taxon>
        <taxon>Burkholderiales</taxon>
        <taxon>Alcaligenaceae</taxon>
        <taxon>Paenalcaligenes</taxon>
    </lineage>
</organism>
<comment type="caution">
    <text evidence="2">Lacks conserved residue(s) required for the propagation of feature annotation.</text>
</comment>
<keyword evidence="2" id="KW-0067">ATP-binding</keyword>
<comment type="pathway">
    <text evidence="2">Cofactor biosynthesis; thiamine diphosphate biosynthesis; thiamine diphosphate from thiamine phosphate: step 1/1.</text>
</comment>
<comment type="miscellaneous">
    <text evidence="2">Reaction mechanism of ThiL seems to utilize a direct, inline transfer of the gamma-phosphate of ATP to TMP rather than a phosphorylated enzyme intermediate.</text>
</comment>
<evidence type="ECO:0000256" key="1">
    <source>
        <dbReference type="ARBA" id="ARBA00022977"/>
    </source>
</evidence>
<evidence type="ECO:0000256" key="2">
    <source>
        <dbReference type="HAMAP-Rule" id="MF_02128"/>
    </source>
</evidence>
<evidence type="ECO:0000313" key="6">
    <source>
        <dbReference type="Proteomes" id="UP001500227"/>
    </source>
</evidence>
<proteinExistence type="inferred from homology"/>
<keyword evidence="1 2" id="KW-0784">Thiamine biosynthesis</keyword>
<dbReference type="RefSeq" id="WP_300646765.1">
    <property type="nucleotide sequence ID" value="NZ_BAABKD010000001.1"/>
</dbReference>
<dbReference type="PIRSF" id="PIRSF005303">
    <property type="entry name" value="Thiam_monoph_kin"/>
    <property type="match status" value="1"/>
</dbReference>
<name>A0ABP9LTR7_9BURK</name>
<dbReference type="InterPro" id="IPR016188">
    <property type="entry name" value="PurM-like_N"/>
</dbReference>
<dbReference type="Pfam" id="PF00586">
    <property type="entry name" value="AIRS"/>
    <property type="match status" value="1"/>
</dbReference>
<feature type="binding site" evidence="2">
    <location>
        <position position="318"/>
    </location>
    <ligand>
        <name>substrate</name>
    </ligand>
</feature>
<feature type="binding site" evidence="2">
    <location>
        <position position="45"/>
    </location>
    <ligand>
        <name>Mg(2+)</name>
        <dbReference type="ChEBI" id="CHEBI:18420"/>
        <label>1</label>
    </ligand>
</feature>
<feature type="binding site" evidence="2">
    <location>
        <position position="28"/>
    </location>
    <ligand>
        <name>Mg(2+)</name>
        <dbReference type="ChEBI" id="CHEBI:18420"/>
        <label>4</label>
    </ligand>
</feature>
<keyword evidence="2" id="KW-0460">Magnesium</keyword>
<protein>
    <recommendedName>
        <fullName evidence="2">Thiamine-monophosphate kinase</fullName>
        <shortName evidence="2">TMP kinase</shortName>
        <shortName evidence="2">Thiamine-phosphate kinase</shortName>
        <ecNumber evidence="2">2.7.4.16</ecNumber>
    </recommendedName>
</protein>
<feature type="domain" description="PurM-like C-terminal" evidence="4">
    <location>
        <begin position="151"/>
        <end position="303"/>
    </location>
</feature>
<feature type="binding site" evidence="2">
    <location>
        <position position="28"/>
    </location>
    <ligand>
        <name>Mg(2+)</name>
        <dbReference type="ChEBI" id="CHEBI:18420"/>
        <label>3</label>
    </ligand>
</feature>
<comment type="caution">
    <text evidence="5">The sequence shown here is derived from an EMBL/GenBank/DDBJ whole genome shotgun (WGS) entry which is preliminary data.</text>
</comment>
<feature type="binding site" evidence="2">
    <location>
        <begin position="119"/>
        <end position="120"/>
    </location>
    <ligand>
        <name>ATP</name>
        <dbReference type="ChEBI" id="CHEBI:30616"/>
    </ligand>
</feature>
<dbReference type="PANTHER" id="PTHR30270:SF0">
    <property type="entry name" value="THIAMINE-MONOPHOSPHATE KINASE"/>
    <property type="match status" value="1"/>
</dbReference>
<dbReference type="EC" id="2.7.4.16" evidence="2"/>
<feature type="binding site" evidence="2">
    <location>
        <position position="73"/>
    </location>
    <ligand>
        <name>Mg(2+)</name>
        <dbReference type="ChEBI" id="CHEBI:18420"/>
        <label>2</label>
    </ligand>
</feature>
<feature type="binding site" evidence="2">
    <location>
        <position position="261"/>
    </location>
    <ligand>
        <name>substrate</name>
    </ligand>
</feature>
<feature type="binding site" evidence="2">
    <location>
        <position position="213"/>
    </location>
    <ligand>
        <name>ATP</name>
        <dbReference type="ChEBI" id="CHEBI:30616"/>
    </ligand>
</feature>
<dbReference type="InterPro" id="IPR036676">
    <property type="entry name" value="PurM-like_C_sf"/>
</dbReference>
<keyword evidence="6" id="KW-1185">Reference proteome</keyword>
<feature type="domain" description="PurM-like N-terminal" evidence="3">
    <location>
        <begin position="26"/>
        <end position="138"/>
    </location>
</feature>
<dbReference type="InterPro" id="IPR036921">
    <property type="entry name" value="PurM-like_N_sf"/>
</dbReference>
<feature type="binding site" evidence="2">
    <location>
        <position position="73"/>
    </location>
    <ligand>
        <name>Mg(2+)</name>
        <dbReference type="ChEBI" id="CHEBI:18420"/>
        <label>3</label>
    </ligand>
</feature>
<reference evidence="6" key="1">
    <citation type="journal article" date="2019" name="Int. J. Syst. Evol. Microbiol.">
        <title>The Global Catalogue of Microorganisms (GCM) 10K type strain sequencing project: providing services to taxonomists for standard genome sequencing and annotation.</title>
        <authorList>
            <consortium name="The Broad Institute Genomics Platform"/>
            <consortium name="The Broad Institute Genome Sequencing Center for Infectious Disease"/>
            <person name="Wu L."/>
            <person name="Ma J."/>
        </authorList>
    </citation>
    <scope>NUCLEOTIDE SEQUENCE [LARGE SCALE GENOMIC DNA]</scope>
    <source>
        <strain evidence="6">JCM 18423</strain>
    </source>
</reference>
<feature type="binding site" evidence="2">
    <location>
        <position position="211"/>
    </location>
    <ligand>
        <name>Mg(2+)</name>
        <dbReference type="ChEBI" id="CHEBI:18420"/>
        <label>3</label>
    </ligand>
</feature>
<dbReference type="SUPFAM" id="SSF55326">
    <property type="entry name" value="PurM N-terminal domain-like"/>
    <property type="match status" value="1"/>
</dbReference>
<accession>A0ABP9LTR7</accession>
<evidence type="ECO:0000259" key="3">
    <source>
        <dbReference type="Pfam" id="PF00586"/>
    </source>
</evidence>
<comment type="similarity">
    <text evidence="2">Belongs to the thiamine-monophosphate kinase family.</text>
</comment>
<sequence length="323" mass="34470">MAALNEFDVIQTFFHRAAPEGYVGVGDDCALFSVRPGYQLAVSTDTLIEGQHFFSDVDPYDLGHKSLAVNLSDLCAMGAEPKGCVLALALPQVDPQWLQAFSSGLHALAAQSNCPLIGGDTTRHPYAVTITLTIFGEVPITQALRRDLARAGDDIWITGTLGAADLALRYLTQRLPMDAERLEQTRSALERPLPPYAFAPHLLGHAHAAIDISDGFLQDLSHILTASHCGAQVSWADLPMHPALRGVAPALQQAAVLAGGDVFELCFTAPPTERAYLLDLAAQHQIRLTRIGTVVPEPGLVVVDASGQALNLPAQGGFDHFSA</sequence>
<feature type="binding site" evidence="2">
    <location>
        <position position="52"/>
    </location>
    <ligand>
        <name>substrate</name>
    </ligand>
</feature>
<feature type="binding site" evidence="2">
    <location>
        <position position="120"/>
    </location>
    <ligand>
        <name>Mg(2+)</name>
        <dbReference type="ChEBI" id="CHEBI:18420"/>
        <label>1</label>
    </ligand>
</feature>
<dbReference type="PANTHER" id="PTHR30270">
    <property type="entry name" value="THIAMINE-MONOPHOSPHATE KINASE"/>
    <property type="match status" value="1"/>
</dbReference>
<feature type="binding site" evidence="2">
    <location>
        <position position="214"/>
    </location>
    <ligand>
        <name>Mg(2+)</name>
        <dbReference type="ChEBI" id="CHEBI:18420"/>
        <label>5</label>
    </ligand>
</feature>
<dbReference type="SUPFAM" id="SSF56042">
    <property type="entry name" value="PurM C-terminal domain-like"/>
    <property type="match status" value="1"/>
</dbReference>
<keyword evidence="2 5" id="KW-0418">Kinase</keyword>
<keyword evidence="2" id="KW-0479">Metal-binding</keyword>
<dbReference type="NCBIfam" id="TIGR01379">
    <property type="entry name" value="thiL"/>
    <property type="match status" value="1"/>
</dbReference>
<feature type="binding site" evidence="2">
    <location>
        <position position="146"/>
    </location>
    <ligand>
        <name>ATP</name>
        <dbReference type="ChEBI" id="CHEBI:30616"/>
    </ligand>
</feature>
<dbReference type="HAMAP" id="MF_02128">
    <property type="entry name" value="TMP_kinase"/>
    <property type="match status" value="1"/>
</dbReference>
<keyword evidence="2" id="KW-0547">Nucleotide-binding</keyword>
<dbReference type="InterPro" id="IPR010918">
    <property type="entry name" value="PurM-like_C_dom"/>
</dbReference>
<dbReference type="CDD" id="cd02194">
    <property type="entry name" value="ThiL"/>
    <property type="match status" value="1"/>
</dbReference>
<feature type="binding site" evidence="2">
    <location>
        <position position="73"/>
    </location>
    <ligand>
        <name>Mg(2+)</name>
        <dbReference type="ChEBI" id="CHEBI:18420"/>
        <label>4</label>
    </ligand>
</feature>
<feature type="binding site" evidence="2">
    <location>
        <position position="43"/>
    </location>
    <ligand>
        <name>Mg(2+)</name>
        <dbReference type="ChEBI" id="CHEBI:18420"/>
        <label>4</label>
    </ligand>
</feature>
<dbReference type="Gene3D" id="3.90.650.10">
    <property type="entry name" value="PurM-like C-terminal domain"/>
    <property type="match status" value="1"/>
</dbReference>
<gene>
    <name evidence="2 5" type="primary">thiL</name>
    <name evidence="5" type="ORF">GCM10023337_00330</name>
</gene>
<comment type="function">
    <text evidence="2">Catalyzes the ATP-dependent phosphorylation of thiamine-monophosphate (TMP) to form thiamine-pyrophosphate (TPP), the active form of vitamin B1.</text>
</comment>
<dbReference type="GO" id="GO:0016301">
    <property type="term" value="F:kinase activity"/>
    <property type="evidence" value="ECO:0007669"/>
    <property type="project" value="UniProtKB-KW"/>
</dbReference>
<feature type="binding site" evidence="2">
    <location>
        <position position="45"/>
    </location>
    <ligand>
        <name>Mg(2+)</name>
        <dbReference type="ChEBI" id="CHEBI:18420"/>
        <label>2</label>
    </ligand>
</feature>
<keyword evidence="2" id="KW-0808">Transferase</keyword>
<comment type="catalytic activity">
    <reaction evidence="2">
        <text>thiamine phosphate + ATP = thiamine diphosphate + ADP</text>
        <dbReference type="Rhea" id="RHEA:15913"/>
        <dbReference type="ChEBI" id="CHEBI:30616"/>
        <dbReference type="ChEBI" id="CHEBI:37575"/>
        <dbReference type="ChEBI" id="CHEBI:58937"/>
        <dbReference type="ChEBI" id="CHEBI:456216"/>
        <dbReference type="EC" id="2.7.4.16"/>
    </reaction>
</comment>
<dbReference type="EMBL" id="BAABKD010000001">
    <property type="protein sequence ID" value="GAA5083549.1"/>
    <property type="molecule type" value="Genomic_DNA"/>
</dbReference>
<dbReference type="Pfam" id="PF02769">
    <property type="entry name" value="AIRS_C"/>
    <property type="match status" value="1"/>
</dbReference>
<feature type="binding site" evidence="2">
    <location>
        <position position="44"/>
    </location>
    <ligand>
        <name>Mg(2+)</name>
        <dbReference type="ChEBI" id="CHEBI:18420"/>
        <label>1</label>
    </ligand>
</feature>
<dbReference type="InterPro" id="IPR006283">
    <property type="entry name" value="ThiL-like"/>
</dbReference>
<evidence type="ECO:0000259" key="4">
    <source>
        <dbReference type="Pfam" id="PF02769"/>
    </source>
</evidence>
<evidence type="ECO:0000313" key="5">
    <source>
        <dbReference type="EMBL" id="GAA5083549.1"/>
    </source>
</evidence>